<evidence type="ECO:0000313" key="1">
    <source>
        <dbReference type="EMBL" id="GAA4666700.1"/>
    </source>
</evidence>
<gene>
    <name evidence="1" type="ORF">GCM10023262_14850</name>
</gene>
<dbReference type="EMBL" id="BAABJA010000015">
    <property type="protein sequence ID" value="GAA4666700.1"/>
    <property type="molecule type" value="Genomic_DNA"/>
</dbReference>
<comment type="caution">
    <text evidence="1">The sequence shown here is derived from an EMBL/GenBank/DDBJ whole genome shotgun (WGS) entry which is preliminary data.</text>
</comment>
<dbReference type="Proteomes" id="UP001501699">
    <property type="component" value="Unassembled WGS sequence"/>
</dbReference>
<accession>A0ABP8VM70</accession>
<proteinExistence type="predicted"/>
<sequence>MTDAEREELRKGGLDQDCICTAESEAADRAGDDKAAWEWLAMTEPPAHTFCFLKRGVGHNLFVIWDFLLKMLIKNMVPIG</sequence>
<reference evidence="2" key="1">
    <citation type="journal article" date="2019" name="Int. J. Syst. Evol. Microbiol.">
        <title>The Global Catalogue of Microorganisms (GCM) 10K type strain sequencing project: providing services to taxonomists for standard genome sequencing and annotation.</title>
        <authorList>
            <consortium name="The Broad Institute Genomics Platform"/>
            <consortium name="The Broad Institute Genome Sequencing Center for Infectious Disease"/>
            <person name="Wu L."/>
            <person name="Ma J."/>
        </authorList>
    </citation>
    <scope>NUCLEOTIDE SEQUENCE [LARGE SCALE GENOMIC DNA]</scope>
    <source>
        <strain evidence="2">JCM 17714</strain>
    </source>
</reference>
<evidence type="ECO:0000313" key="2">
    <source>
        <dbReference type="Proteomes" id="UP001501699"/>
    </source>
</evidence>
<protein>
    <submittedName>
        <fullName evidence="1">Uncharacterized protein</fullName>
    </submittedName>
</protein>
<organism evidence="1 2">
    <name type="scientific">Bartonella pachyuromydis</name>
    <dbReference type="NCBI Taxonomy" id="931097"/>
    <lineage>
        <taxon>Bacteria</taxon>
        <taxon>Pseudomonadati</taxon>
        <taxon>Pseudomonadota</taxon>
        <taxon>Alphaproteobacteria</taxon>
        <taxon>Hyphomicrobiales</taxon>
        <taxon>Bartonellaceae</taxon>
        <taxon>Bartonella</taxon>
    </lineage>
</organism>
<name>A0ABP8VM70_9HYPH</name>
<keyword evidence="2" id="KW-1185">Reference proteome</keyword>